<name>A0A5J4RQP7_9ZZZZ</name>
<evidence type="ECO:0000259" key="5">
    <source>
        <dbReference type="Pfam" id="PF01555"/>
    </source>
</evidence>
<keyword evidence="2 6" id="KW-0489">Methyltransferase</keyword>
<dbReference type="SUPFAM" id="SSF53335">
    <property type="entry name" value="S-adenosyl-L-methionine-dependent methyltransferases"/>
    <property type="match status" value="1"/>
</dbReference>
<dbReference type="InterPro" id="IPR029063">
    <property type="entry name" value="SAM-dependent_MTases_sf"/>
</dbReference>
<dbReference type="GO" id="GO:0008170">
    <property type="term" value="F:N-methyltransferase activity"/>
    <property type="evidence" value="ECO:0007669"/>
    <property type="project" value="InterPro"/>
</dbReference>
<comment type="caution">
    <text evidence="6">The sequence shown here is derived from an EMBL/GenBank/DDBJ whole genome shotgun (WGS) entry which is preliminary data.</text>
</comment>
<keyword evidence="4" id="KW-0949">S-adenosyl-L-methionine</keyword>
<dbReference type="PROSITE" id="PS00092">
    <property type="entry name" value="N6_MTASE"/>
    <property type="match status" value="1"/>
</dbReference>
<dbReference type="GO" id="GO:0009007">
    <property type="term" value="F:site-specific DNA-methyltransferase (adenine-specific) activity"/>
    <property type="evidence" value="ECO:0007669"/>
    <property type="project" value="UniProtKB-EC"/>
</dbReference>
<proteinExistence type="inferred from homology"/>
<feature type="non-terminal residue" evidence="6">
    <location>
        <position position="176"/>
    </location>
</feature>
<dbReference type="AlphaFoldDB" id="A0A5J4RQP7"/>
<dbReference type="Pfam" id="PF01555">
    <property type="entry name" value="N6_N4_Mtase"/>
    <property type="match status" value="1"/>
</dbReference>
<evidence type="ECO:0000256" key="4">
    <source>
        <dbReference type="ARBA" id="ARBA00022691"/>
    </source>
</evidence>
<sequence>MTVNQLILGDNLEVLKSFTSESVDLIYLDPPFFSNRNYEVIWGDTGEIRSFQDRWEGGIEHYIAWLKERVEQMHRILKPTGSIFLHCDWHADAYIRVDILDKIFGISNLINTFVWKRSTNRSSISKAARKNHDTIFYYSKTKEYTYNQLFIELSQTSKNLYHNEDERGSYQTVPLL</sequence>
<organism evidence="6">
    <name type="scientific">termite gut metagenome</name>
    <dbReference type="NCBI Taxonomy" id="433724"/>
    <lineage>
        <taxon>unclassified sequences</taxon>
        <taxon>metagenomes</taxon>
        <taxon>organismal metagenomes</taxon>
    </lineage>
</organism>
<protein>
    <submittedName>
        <fullName evidence="6">DNA adenine methyltransferase YhdJ</fullName>
        <ecNumber evidence="6">2.1.1.72</ecNumber>
    </submittedName>
</protein>
<dbReference type="Gene3D" id="3.40.50.150">
    <property type="entry name" value="Vaccinia Virus protein VP39"/>
    <property type="match status" value="1"/>
</dbReference>
<evidence type="ECO:0000256" key="1">
    <source>
        <dbReference type="ARBA" id="ARBA00006594"/>
    </source>
</evidence>
<dbReference type="EC" id="2.1.1.72" evidence="6"/>
<reference evidence="6" key="1">
    <citation type="submission" date="2019-03" db="EMBL/GenBank/DDBJ databases">
        <title>Single cell metagenomics reveals metabolic interactions within the superorganism composed of flagellate Streblomastix strix and complex community of Bacteroidetes bacteria on its surface.</title>
        <authorList>
            <person name="Treitli S.C."/>
            <person name="Kolisko M."/>
            <person name="Husnik F."/>
            <person name="Keeling P."/>
            <person name="Hampl V."/>
        </authorList>
    </citation>
    <scope>NUCLEOTIDE SEQUENCE</scope>
    <source>
        <strain evidence="6">STM</strain>
    </source>
</reference>
<feature type="domain" description="DNA methylase N-4/N-6" evidence="5">
    <location>
        <begin position="23"/>
        <end position="160"/>
    </location>
</feature>
<gene>
    <name evidence="6" type="ORF">EZS27_016329</name>
</gene>
<evidence type="ECO:0000313" key="6">
    <source>
        <dbReference type="EMBL" id="KAA6335430.1"/>
    </source>
</evidence>
<dbReference type="InterPro" id="IPR002941">
    <property type="entry name" value="DNA_methylase_N4/N6"/>
</dbReference>
<evidence type="ECO:0000256" key="2">
    <source>
        <dbReference type="ARBA" id="ARBA00022603"/>
    </source>
</evidence>
<keyword evidence="3 6" id="KW-0808">Transferase</keyword>
<evidence type="ECO:0000256" key="3">
    <source>
        <dbReference type="ARBA" id="ARBA00022679"/>
    </source>
</evidence>
<dbReference type="GO" id="GO:0003677">
    <property type="term" value="F:DNA binding"/>
    <property type="evidence" value="ECO:0007669"/>
    <property type="project" value="InterPro"/>
</dbReference>
<dbReference type="EMBL" id="SNRY01000893">
    <property type="protein sequence ID" value="KAA6335430.1"/>
    <property type="molecule type" value="Genomic_DNA"/>
</dbReference>
<dbReference type="InterPro" id="IPR002295">
    <property type="entry name" value="N4/N6-MTase_EcoPI_Mod-like"/>
</dbReference>
<dbReference type="InterPro" id="IPR002052">
    <property type="entry name" value="DNA_methylase_N6_adenine_CS"/>
</dbReference>
<dbReference type="PRINTS" id="PR00506">
    <property type="entry name" value="D21N6MTFRASE"/>
</dbReference>
<dbReference type="GO" id="GO:0032259">
    <property type="term" value="P:methylation"/>
    <property type="evidence" value="ECO:0007669"/>
    <property type="project" value="UniProtKB-KW"/>
</dbReference>
<accession>A0A5J4RQP7</accession>
<comment type="similarity">
    <text evidence="1">Belongs to the N(4)/N(6)-methyltransferase family.</text>
</comment>